<evidence type="ECO:0000259" key="1">
    <source>
        <dbReference type="Pfam" id="PF03033"/>
    </source>
</evidence>
<dbReference type="AlphaFoldDB" id="A0A7S8IF21"/>
<dbReference type="InterPro" id="IPR010610">
    <property type="entry name" value="EryCIII-like_C"/>
</dbReference>
<organism evidence="3 4">
    <name type="scientific">Phototrophicus methaneseepsis</name>
    <dbReference type="NCBI Taxonomy" id="2710758"/>
    <lineage>
        <taxon>Bacteria</taxon>
        <taxon>Bacillati</taxon>
        <taxon>Chloroflexota</taxon>
        <taxon>Candidatus Thermofontia</taxon>
        <taxon>Phototrophicales</taxon>
        <taxon>Phototrophicaceae</taxon>
        <taxon>Phototrophicus</taxon>
    </lineage>
</organism>
<reference evidence="3 4" key="1">
    <citation type="submission" date="2020-02" db="EMBL/GenBank/DDBJ databases">
        <authorList>
            <person name="Zheng R.K."/>
            <person name="Sun C.M."/>
        </authorList>
    </citation>
    <scope>NUCLEOTIDE SEQUENCE [LARGE SCALE GENOMIC DNA]</scope>
    <source>
        <strain evidence="4">rifampicinis</strain>
    </source>
</reference>
<dbReference type="Proteomes" id="UP000594468">
    <property type="component" value="Chromosome"/>
</dbReference>
<name>A0A7S8IF21_9CHLR</name>
<dbReference type="InterPro" id="IPR004276">
    <property type="entry name" value="GlycoTrans_28_N"/>
</dbReference>
<dbReference type="PANTHER" id="PTHR48050:SF13">
    <property type="entry name" value="STEROL 3-BETA-GLUCOSYLTRANSFERASE UGT80A2"/>
    <property type="match status" value="1"/>
</dbReference>
<sequence>MRIAMVAIGSRGDVQPLLALGSGLQAAGHEVAIAAGKNFQALVEDAGLGYHALQTDIEALMNSQTGQDWVEEGTNSLKEAQHMRRVVDEMGEVLGQDILNATREADCVIGGLTSAGHTQAVCEKFNKQHLIALFSPLNPTSRYAATMVPSVPKVNTFLNRFSGYGAQYFMHWVTKNAVNAFRSKLGLGSFHYGNYARLYNRQTTVLYAISPLVMPRPAEWGSRIHVTGYWFYDAATDWQPSPALSAFLAAGETPVYIGFGSMPSKDPQGTAHMMIDALQMTGQRGIIQSGWAGLQADDLPDDIFLLDSAPHDWLFPRMKAVIHHGGAGTTSSALRAGVPSNIIAHMADQPYWGQRVHDLGVSGPFVYRHKLTTARLAKVIQNITQDMAMKDRAQLLGQKIRHEHGVANAVAIINAEIAR</sequence>
<dbReference type="Pfam" id="PF03033">
    <property type="entry name" value="Glyco_transf_28"/>
    <property type="match status" value="1"/>
</dbReference>
<dbReference type="RefSeq" id="WP_195171244.1">
    <property type="nucleotide sequence ID" value="NZ_CP062983.1"/>
</dbReference>
<dbReference type="GO" id="GO:0008194">
    <property type="term" value="F:UDP-glycosyltransferase activity"/>
    <property type="evidence" value="ECO:0007669"/>
    <property type="project" value="InterPro"/>
</dbReference>
<evidence type="ECO:0000313" key="3">
    <source>
        <dbReference type="EMBL" id="QPC83176.1"/>
    </source>
</evidence>
<dbReference type="GO" id="GO:0016758">
    <property type="term" value="F:hexosyltransferase activity"/>
    <property type="evidence" value="ECO:0007669"/>
    <property type="project" value="InterPro"/>
</dbReference>
<protein>
    <submittedName>
        <fullName evidence="3">Glycosyltransferase family 1 protein</fullName>
    </submittedName>
</protein>
<dbReference type="CDD" id="cd03784">
    <property type="entry name" value="GT1_Gtf-like"/>
    <property type="match status" value="1"/>
</dbReference>
<keyword evidence="4" id="KW-1185">Reference proteome</keyword>
<dbReference type="KEGG" id="pmet:G4Y79_02025"/>
<dbReference type="Gene3D" id="3.40.50.2000">
    <property type="entry name" value="Glycogen Phosphorylase B"/>
    <property type="match status" value="2"/>
</dbReference>
<dbReference type="InterPro" id="IPR002213">
    <property type="entry name" value="UDP_glucos_trans"/>
</dbReference>
<dbReference type="Pfam" id="PF06722">
    <property type="entry name" value="EryCIII-like_C"/>
    <property type="match status" value="1"/>
</dbReference>
<feature type="domain" description="Erythromycin biosynthesis protein CIII-like C-terminal" evidence="2">
    <location>
        <begin position="297"/>
        <end position="397"/>
    </location>
</feature>
<keyword evidence="3" id="KW-0808">Transferase</keyword>
<evidence type="ECO:0000313" key="4">
    <source>
        <dbReference type="Proteomes" id="UP000594468"/>
    </source>
</evidence>
<proteinExistence type="predicted"/>
<dbReference type="GO" id="GO:0033072">
    <property type="term" value="P:vancomycin biosynthetic process"/>
    <property type="evidence" value="ECO:0007669"/>
    <property type="project" value="UniProtKB-ARBA"/>
</dbReference>
<dbReference type="PANTHER" id="PTHR48050">
    <property type="entry name" value="STEROL 3-BETA-GLUCOSYLTRANSFERASE"/>
    <property type="match status" value="1"/>
</dbReference>
<evidence type="ECO:0000259" key="2">
    <source>
        <dbReference type="Pfam" id="PF06722"/>
    </source>
</evidence>
<gene>
    <name evidence="3" type="ORF">G4Y79_02025</name>
</gene>
<dbReference type="FunFam" id="3.40.50.2000:FF:000009">
    <property type="entry name" value="Sterol 3-beta-glucosyltransferase UGT80A2"/>
    <property type="match status" value="1"/>
</dbReference>
<dbReference type="InterPro" id="IPR050426">
    <property type="entry name" value="Glycosyltransferase_28"/>
</dbReference>
<dbReference type="SUPFAM" id="SSF53756">
    <property type="entry name" value="UDP-Glycosyltransferase/glycogen phosphorylase"/>
    <property type="match status" value="1"/>
</dbReference>
<dbReference type="EMBL" id="CP062983">
    <property type="protein sequence ID" value="QPC83176.1"/>
    <property type="molecule type" value="Genomic_DNA"/>
</dbReference>
<dbReference type="GO" id="GO:0005975">
    <property type="term" value="P:carbohydrate metabolic process"/>
    <property type="evidence" value="ECO:0007669"/>
    <property type="project" value="InterPro"/>
</dbReference>
<feature type="domain" description="Glycosyltransferase family 28 N-terminal" evidence="1">
    <location>
        <begin position="3"/>
        <end position="64"/>
    </location>
</feature>
<accession>A0A7S8IF21</accession>